<organism evidence="1 2">
    <name type="scientific">Pleomorphomonas diazotrophica</name>
    <dbReference type="NCBI Taxonomy" id="1166257"/>
    <lineage>
        <taxon>Bacteria</taxon>
        <taxon>Pseudomonadati</taxon>
        <taxon>Pseudomonadota</taxon>
        <taxon>Alphaproteobacteria</taxon>
        <taxon>Hyphomicrobiales</taxon>
        <taxon>Pleomorphomonadaceae</taxon>
        <taxon>Pleomorphomonas</taxon>
    </lineage>
</organism>
<comment type="caution">
    <text evidence="1">The sequence shown here is derived from an EMBL/GenBank/DDBJ whole genome shotgun (WGS) entry which is preliminary data.</text>
</comment>
<reference evidence="1 2" key="1">
    <citation type="submission" date="2017-12" db="EMBL/GenBank/DDBJ databases">
        <title>Anaerobic carbon monoxide metabolism by Pleomorphomonas carboxyditropha sp. nov., a new mesophilic hydrogenogenic carboxidotroph.</title>
        <authorList>
            <person name="Esquivel-Elizondo S."/>
            <person name="Krajmalnik-Brown R."/>
        </authorList>
    </citation>
    <scope>NUCLEOTIDE SEQUENCE [LARGE SCALE GENOMIC DNA]</scope>
    <source>
        <strain evidence="1 2">R5-392</strain>
    </source>
</reference>
<dbReference type="OrthoDB" id="8481600at2"/>
<dbReference type="Gene3D" id="2.60.120.200">
    <property type="match status" value="1"/>
</dbReference>
<accession>A0A1I4Q9R2</accession>
<name>A0A1I4Q9R2_9HYPH</name>
<dbReference type="Proteomes" id="UP000233491">
    <property type="component" value="Unassembled WGS sequence"/>
</dbReference>
<keyword evidence="2" id="KW-1185">Reference proteome</keyword>
<dbReference type="RefSeq" id="WP_101288124.1">
    <property type="nucleotide sequence ID" value="NZ_FOUQ01000001.1"/>
</dbReference>
<dbReference type="EMBL" id="PJNW01000002">
    <property type="protein sequence ID" value="PKR90861.1"/>
    <property type="molecule type" value="Genomic_DNA"/>
</dbReference>
<dbReference type="AlphaFoldDB" id="A0A1I4Q9R2"/>
<proteinExistence type="predicted"/>
<sequence length="261" mass="27291">MTTYSPFLQLPVAIANGQGPLVSLADCRPIFPTSIETDAYGHWDFGGDAVSLNSLIDGKALTPAATAPVYNSDSIKLVDGGMNGLLTDLDDRAAMTVCLVVKLIDPGSPTSQVVFASTITSNVPASGGSMGYLDRDAAGQFRFTSLRRPASGLVGSNFPVASNTDKWAFVGFAADDASGRVVYYGTFGTSTEGSGFTKTLASPMRKVSIGNASYSSAQYLYGPQLAEAIIFTGRKTAAEMAAIAARSKTRMQRKGILLANV</sequence>
<evidence type="ECO:0008006" key="3">
    <source>
        <dbReference type="Google" id="ProtNLM"/>
    </source>
</evidence>
<evidence type="ECO:0000313" key="2">
    <source>
        <dbReference type="Proteomes" id="UP000233491"/>
    </source>
</evidence>
<gene>
    <name evidence="1" type="ORF">CXZ10_05795</name>
</gene>
<evidence type="ECO:0000313" key="1">
    <source>
        <dbReference type="EMBL" id="PKR90861.1"/>
    </source>
</evidence>
<protein>
    <recommendedName>
        <fullName evidence="3">LamG domain-containing protein</fullName>
    </recommendedName>
</protein>